<dbReference type="Proteomes" id="UP000236291">
    <property type="component" value="Unassembled WGS sequence"/>
</dbReference>
<protein>
    <submittedName>
        <fullName evidence="2">Uncharacterized protein</fullName>
    </submittedName>
</protein>
<evidence type="ECO:0000313" key="3">
    <source>
        <dbReference type="Proteomes" id="UP000236291"/>
    </source>
</evidence>
<dbReference type="EMBL" id="ASHM01090928">
    <property type="protein sequence ID" value="PNX63623.1"/>
    <property type="molecule type" value="Genomic_DNA"/>
</dbReference>
<proteinExistence type="predicted"/>
<evidence type="ECO:0000256" key="1">
    <source>
        <dbReference type="SAM" id="MobiDB-lite"/>
    </source>
</evidence>
<gene>
    <name evidence="2" type="ORF">L195_g053596</name>
</gene>
<reference evidence="2 3" key="1">
    <citation type="journal article" date="2014" name="Am. J. Bot.">
        <title>Genome assembly and annotation for red clover (Trifolium pratense; Fabaceae).</title>
        <authorList>
            <person name="Istvanek J."/>
            <person name="Jaros M."/>
            <person name="Krenek A."/>
            <person name="Repkova J."/>
        </authorList>
    </citation>
    <scope>NUCLEOTIDE SEQUENCE [LARGE SCALE GENOMIC DNA]</scope>
    <source>
        <strain evidence="3">cv. Tatra</strain>
        <tissue evidence="2">Young leaves</tissue>
    </source>
</reference>
<feature type="region of interest" description="Disordered" evidence="1">
    <location>
        <begin position="57"/>
        <end position="84"/>
    </location>
</feature>
<evidence type="ECO:0000313" key="2">
    <source>
        <dbReference type="EMBL" id="PNX63623.1"/>
    </source>
</evidence>
<sequence length="84" mass="8843">MEVIKNVSGTEIAPSLPIPALQDVPRSISTPHHGEIFSPSLWIPTGTINIVKLSSAGRGHDSHLQTGTVPTGIPTRTGKIDIPT</sequence>
<organism evidence="2 3">
    <name type="scientific">Trifolium pratense</name>
    <name type="common">Red clover</name>
    <dbReference type="NCBI Taxonomy" id="57577"/>
    <lineage>
        <taxon>Eukaryota</taxon>
        <taxon>Viridiplantae</taxon>
        <taxon>Streptophyta</taxon>
        <taxon>Embryophyta</taxon>
        <taxon>Tracheophyta</taxon>
        <taxon>Spermatophyta</taxon>
        <taxon>Magnoliopsida</taxon>
        <taxon>eudicotyledons</taxon>
        <taxon>Gunneridae</taxon>
        <taxon>Pentapetalae</taxon>
        <taxon>rosids</taxon>
        <taxon>fabids</taxon>
        <taxon>Fabales</taxon>
        <taxon>Fabaceae</taxon>
        <taxon>Papilionoideae</taxon>
        <taxon>50 kb inversion clade</taxon>
        <taxon>NPAAA clade</taxon>
        <taxon>Hologalegina</taxon>
        <taxon>IRL clade</taxon>
        <taxon>Trifolieae</taxon>
        <taxon>Trifolium</taxon>
    </lineage>
</organism>
<name>A0A2K3KBH6_TRIPR</name>
<comment type="caution">
    <text evidence="2">The sequence shown here is derived from an EMBL/GenBank/DDBJ whole genome shotgun (WGS) entry which is preliminary data.</text>
</comment>
<dbReference type="AlphaFoldDB" id="A0A2K3KBH6"/>
<reference evidence="2 3" key="2">
    <citation type="journal article" date="2017" name="Front. Plant Sci.">
        <title>Gene Classification and Mining of Molecular Markers Useful in Red Clover (Trifolium pratense) Breeding.</title>
        <authorList>
            <person name="Istvanek J."/>
            <person name="Dluhosova J."/>
            <person name="Dluhos P."/>
            <person name="Patkova L."/>
            <person name="Nedelnik J."/>
            <person name="Repkova J."/>
        </authorList>
    </citation>
    <scope>NUCLEOTIDE SEQUENCE [LARGE SCALE GENOMIC DNA]</scope>
    <source>
        <strain evidence="3">cv. Tatra</strain>
        <tissue evidence="2">Young leaves</tissue>
    </source>
</reference>
<accession>A0A2K3KBH6</accession>